<dbReference type="Gene3D" id="1.10.357.10">
    <property type="entry name" value="Tetracycline Repressor, domain 2"/>
    <property type="match status" value="1"/>
</dbReference>
<organism evidence="4 5">
    <name type="scientific">Listeria weihenstephanensis</name>
    <dbReference type="NCBI Taxonomy" id="1006155"/>
    <lineage>
        <taxon>Bacteria</taxon>
        <taxon>Bacillati</taxon>
        <taxon>Bacillota</taxon>
        <taxon>Bacilli</taxon>
        <taxon>Bacillales</taxon>
        <taxon>Listeriaceae</taxon>
        <taxon>Listeria</taxon>
    </lineage>
</organism>
<reference evidence="5" key="1">
    <citation type="submission" date="2015-03" db="EMBL/GenBank/DDBJ databases">
        <authorList>
            <person name="Ferrari E."/>
            <person name="Walter M.C."/>
            <person name="Huptas C."/>
            <person name="Scherer S."/>
            <person name="Mueller-Herbst S."/>
        </authorList>
    </citation>
    <scope>NUCLEOTIDE SEQUENCE [LARGE SCALE GENOMIC DNA]</scope>
    <source>
        <strain evidence="5">LWP01</strain>
    </source>
</reference>
<dbReference type="PROSITE" id="PS50977">
    <property type="entry name" value="HTH_TETR_2"/>
    <property type="match status" value="1"/>
</dbReference>
<dbReference type="AlphaFoldDB" id="A0A1S7FY21"/>
<evidence type="ECO:0000313" key="4">
    <source>
        <dbReference type="EMBL" id="AQY52300.1"/>
    </source>
</evidence>
<accession>A0A1S7FY21</accession>
<evidence type="ECO:0000259" key="3">
    <source>
        <dbReference type="PROSITE" id="PS50977"/>
    </source>
</evidence>
<protein>
    <submittedName>
        <fullName evidence="4">Transcriptional regulator</fullName>
    </submittedName>
</protein>
<sequence length="181" mass="21314">MNDSDLRVRKTKNALYKTLLQMLETQELASVTVNSICKEALIHRTTFYKHFYDKYDLLVYVLHEQFQDYFALDIKDRINHPFQSGFDTVYMDMQLVLEKQKNDDTFFKTMASFFLTEFQKDIEENMDKLTLTSDIPADLLTYIYAANLGAIMYWSQQMATPADWAHMDTLFKAVLPVKLDL</sequence>
<dbReference type="KEGG" id="lwi:UE46_15600"/>
<feature type="DNA-binding region" description="H-T-H motif" evidence="2">
    <location>
        <begin position="32"/>
        <end position="51"/>
    </location>
</feature>
<dbReference type="RefSeq" id="WP_036061492.1">
    <property type="nucleotide sequence ID" value="NZ_CP011102.1"/>
</dbReference>
<feature type="domain" description="HTH tetR-type" evidence="3">
    <location>
        <begin position="9"/>
        <end position="69"/>
    </location>
</feature>
<dbReference type="SUPFAM" id="SSF46689">
    <property type="entry name" value="Homeodomain-like"/>
    <property type="match status" value="1"/>
</dbReference>
<keyword evidence="5" id="KW-1185">Reference proteome</keyword>
<gene>
    <name evidence="4" type="ORF">UE46_15600</name>
</gene>
<dbReference type="PANTHER" id="PTHR43479">
    <property type="entry name" value="ACREF/ENVCD OPERON REPRESSOR-RELATED"/>
    <property type="match status" value="1"/>
</dbReference>
<evidence type="ECO:0000256" key="1">
    <source>
        <dbReference type="ARBA" id="ARBA00023125"/>
    </source>
</evidence>
<name>A0A1S7FY21_9LIST</name>
<dbReference type="InterPro" id="IPR050624">
    <property type="entry name" value="HTH-type_Tx_Regulator"/>
</dbReference>
<dbReference type="Proteomes" id="UP000223060">
    <property type="component" value="Chromosome"/>
</dbReference>
<evidence type="ECO:0000313" key="5">
    <source>
        <dbReference type="Proteomes" id="UP000223060"/>
    </source>
</evidence>
<dbReference type="GO" id="GO:0003677">
    <property type="term" value="F:DNA binding"/>
    <property type="evidence" value="ECO:0007669"/>
    <property type="project" value="UniProtKB-UniRule"/>
</dbReference>
<dbReference type="InterPro" id="IPR001647">
    <property type="entry name" value="HTH_TetR"/>
</dbReference>
<dbReference type="InterPro" id="IPR009057">
    <property type="entry name" value="Homeodomain-like_sf"/>
</dbReference>
<keyword evidence="1 2" id="KW-0238">DNA-binding</keyword>
<proteinExistence type="predicted"/>
<evidence type="ECO:0000256" key="2">
    <source>
        <dbReference type="PROSITE-ProRule" id="PRU00335"/>
    </source>
</evidence>
<dbReference type="EMBL" id="CP011102">
    <property type="protein sequence ID" value="AQY52300.1"/>
    <property type="molecule type" value="Genomic_DNA"/>
</dbReference>
<dbReference type="PANTHER" id="PTHR43479:SF16">
    <property type="entry name" value="HTH TETR-TYPE DOMAIN-CONTAINING PROTEIN"/>
    <property type="match status" value="1"/>
</dbReference>